<sequence length="222" mass="24693">MRFSAIFILGLVFVKQFDSAPAAIDADTRRNMLGSLLHKFVDVVTTEGTVQADLGENPRRRERYEDEEPGGVDLALTGEVAHAKNDDAEKALIISERRAKPSLEKGDKKHRKQRRKEKSPTRPAGLTVVQVPSGDIVTNASFGDNVTMHVRSYVGNWTEHAQCLMPCNPRHDNPCRELANGNCSCVARNDKWGRDVGVCALKNVSLGSYEEYGRTTAWMPLR</sequence>
<name>A0A0C9S5D1_AMBAM</name>
<organism evidence="3">
    <name type="scientific">Amblyomma americanum</name>
    <name type="common">Lone star tick</name>
    <dbReference type="NCBI Taxonomy" id="6943"/>
    <lineage>
        <taxon>Eukaryota</taxon>
        <taxon>Metazoa</taxon>
        <taxon>Ecdysozoa</taxon>
        <taxon>Arthropoda</taxon>
        <taxon>Chelicerata</taxon>
        <taxon>Arachnida</taxon>
        <taxon>Acari</taxon>
        <taxon>Parasitiformes</taxon>
        <taxon>Ixodida</taxon>
        <taxon>Ixodoidea</taxon>
        <taxon>Ixodidae</taxon>
        <taxon>Amblyomminae</taxon>
        <taxon>Amblyomma</taxon>
    </lineage>
</organism>
<evidence type="ECO:0000313" key="3">
    <source>
        <dbReference type="EMBL" id="JAG92559.1"/>
    </source>
</evidence>
<protein>
    <submittedName>
        <fullName evidence="3">Putative secreted protein</fullName>
    </submittedName>
</protein>
<accession>A0A0C9S5D1</accession>
<dbReference type="EMBL" id="GBZX01000181">
    <property type="protein sequence ID" value="JAG92559.1"/>
    <property type="molecule type" value="mRNA"/>
</dbReference>
<dbReference type="AlphaFoldDB" id="A0A0C9S5D1"/>
<feature type="chain" id="PRO_5002212823" evidence="2">
    <location>
        <begin position="20"/>
        <end position="222"/>
    </location>
</feature>
<reference evidence="3" key="1">
    <citation type="journal article" date="2015" name="PLoS ONE">
        <title>An Insight into the Sialome of the Lone Star Tick, Amblyomma americanum, with a Glimpse on Its Time Dependent Gene Expression.</title>
        <authorList>
            <person name="Karim S."/>
            <person name="Ribeiro J.M."/>
        </authorList>
    </citation>
    <scope>NUCLEOTIDE SEQUENCE</scope>
    <source>
        <tissue evidence="3">Salivary gland</tissue>
    </source>
</reference>
<feature type="region of interest" description="Disordered" evidence="1">
    <location>
        <begin position="87"/>
        <end position="126"/>
    </location>
</feature>
<evidence type="ECO:0000256" key="2">
    <source>
        <dbReference type="SAM" id="SignalP"/>
    </source>
</evidence>
<feature type="compositionally biased region" description="Basic residues" evidence="1">
    <location>
        <begin position="108"/>
        <end position="117"/>
    </location>
</feature>
<feature type="compositionally biased region" description="Basic and acidic residues" evidence="1">
    <location>
        <begin position="87"/>
        <end position="107"/>
    </location>
</feature>
<proteinExistence type="evidence at transcript level"/>
<evidence type="ECO:0000256" key="1">
    <source>
        <dbReference type="SAM" id="MobiDB-lite"/>
    </source>
</evidence>
<keyword evidence="2" id="KW-0732">Signal</keyword>
<feature type="signal peptide" evidence="2">
    <location>
        <begin position="1"/>
        <end position="19"/>
    </location>
</feature>